<proteinExistence type="predicted"/>
<geneLocation type="plasmid" evidence="1">
    <name>unnamed2</name>
</geneLocation>
<protein>
    <submittedName>
        <fullName evidence="1">Uncharacterized protein</fullName>
    </submittedName>
</protein>
<keyword evidence="1" id="KW-0614">Plasmid</keyword>
<dbReference type="Proteomes" id="UP000319837">
    <property type="component" value="Plasmid unnamed2"/>
</dbReference>
<gene>
    <name evidence="1" type="ORF">CEQ21_07675</name>
</gene>
<name>A0A553SQH8_NIACI</name>
<dbReference type="AlphaFoldDB" id="A0A553SQH8"/>
<evidence type="ECO:0000313" key="1">
    <source>
        <dbReference type="EMBL" id="TRZ39238.1"/>
    </source>
</evidence>
<comment type="caution">
    <text evidence="1">The sequence shown here is derived from an EMBL/GenBank/DDBJ whole genome shotgun (WGS) entry which is preliminary data.</text>
</comment>
<organism evidence="1">
    <name type="scientific">Niallia circulans</name>
    <name type="common">Bacillus circulans</name>
    <dbReference type="NCBI Taxonomy" id="1397"/>
    <lineage>
        <taxon>Bacteria</taxon>
        <taxon>Bacillati</taxon>
        <taxon>Bacillota</taxon>
        <taxon>Bacilli</taxon>
        <taxon>Bacillales</taxon>
        <taxon>Bacillaceae</taxon>
        <taxon>Niallia</taxon>
    </lineage>
</organism>
<reference evidence="1" key="1">
    <citation type="submission" date="2018-10" db="EMBL/GenBank/DDBJ databases">
        <title>FDA dAtabase for Regulatory Grade micrObial Sequences (FDA-ARGOS): Supporting development and validation of Infectious Disease Dx tests.</title>
        <authorList>
            <person name="Minogue T."/>
            <person name="Wolcott M."/>
            <person name="Wasieloski L."/>
            <person name="Aguilar W."/>
            <person name="Moore D."/>
            <person name="Tallon L.J."/>
            <person name="Sadzewicz L."/>
            <person name="Sengamalay N."/>
            <person name="Ott S."/>
            <person name="Godinez A."/>
            <person name="Nagaraj S."/>
            <person name="Vavikolanu K."/>
            <person name="Vyas G."/>
            <person name="Nadendla S."/>
            <person name="Aluvathingal J."/>
            <person name="Sichtig H."/>
        </authorList>
    </citation>
    <scope>NUCLEOTIDE SEQUENCE</scope>
    <source>
        <strain evidence="1">FDAARGOS_343</strain>
        <plasmid evidence="1">unnamed2</plasmid>
    </source>
</reference>
<dbReference type="EMBL" id="RIBP01000003">
    <property type="protein sequence ID" value="TRZ39238.1"/>
    <property type="molecule type" value="Genomic_DNA"/>
</dbReference>
<accession>A0A553SQH8</accession>
<sequence length="122" mass="14483">MKNVIYTDGFPTFPLYTYTISRLRFLMEDENMFFDLISFSEDITDLNEENKLITTSQVVEADSRERMLSTLSKEAIQIFKEERTFKKVYQVDKECFYNLLTEYKDNLIAVEKSVIERAMKKG</sequence>